<keyword evidence="3" id="KW-1185">Reference proteome</keyword>
<dbReference type="OrthoDB" id="932587at2"/>
<proteinExistence type="predicted"/>
<dbReference type="InterPro" id="IPR006842">
    <property type="entry name" value="Transposase_31"/>
</dbReference>
<evidence type="ECO:0000313" key="2">
    <source>
        <dbReference type="EMBL" id="PDV97928.1"/>
    </source>
</evidence>
<feature type="domain" description="Transposase (putative) YhgA-like" evidence="1">
    <location>
        <begin position="24"/>
        <end position="66"/>
    </location>
</feature>
<comment type="caution">
    <text evidence="2">The sequence shown here is derived from an EMBL/GenBank/DDBJ whole genome shotgun (WGS) entry which is preliminary data.</text>
</comment>
<organism evidence="2 3">
    <name type="scientific">Candidatus Viridilinea mediisalina</name>
    <dbReference type="NCBI Taxonomy" id="2024553"/>
    <lineage>
        <taxon>Bacteria</taxon>
        <taxon>Bacillati</taxon>
        <taxon>Chloroflexota</taxon>
        <taxon>Chloroflexia</taxon>
        <taxon>Chloroflexales</taxon>
        <taxon>Chloroflexineae</taxon>
        <taxon>Oscillochloridaceae</taxon>
        <taxon>Candidatus Viridilinea</taxon>
    </lineage>
</organism>
<gene>
    <name evidence="2" type="ORF">CJ255_22175</name>
</gene>
<dbReference type="Proteomes" id="UP000220527">
    <property type="component" value="Unassembled WGS sequence"/>
</dbReference>
<evidence type="ECO:0000313" key="3">
    <source>
        <dbReference type="Proteomes" id="UP000220527"/>
    </source>
</evidence>
<evidence type="ECO:0000259" key="1">
    <source>
        <dbReference type="Pfam" id="PF04754"/>
    </source>
</evidence>
<dbReference type="AlphaFoldDB" id="A0A2A6RD97"/>
<name>A0A2A6RD97_9CHLR</name>
<accession>A0A2A6RD97</accession>
<dbReference type="Pfam" id="PF04754">
    <property type="entry name" value="Transposase_31"/>
    <property type="match status" value="1"/>
</dbReference>
<reference evidence="3" key="1">
    <citation type="submission" date="2017-08" db="EMBL/GenBank/DDBJ databases">
        <authorList>
            <person name="Grouzdev D.S."/>
            <person name="Gaisin V.A."/>
            <person name="Rysina M.S."/>
            <person name="Gorlenko V.M."/>
        </authorList>
    </citation>
    <scope>NUCLEOTIDE SEQUENCE [LARGE SCALE GENOMIC DNA]</scope>
    <source>
        <strain evidence="3">Kir15-3F</strain>
    </source>
</reference>
<protein>
    <recommendedName>
        <fullName evidence="1">Transposase (putative) YhgA-like domain-containing protein</fullName>
    </recommendedName>
</protein>
<dbReference type="EMBL" id="NQWI01000305">
    <property type="protein sequence ID" value="PDV97928.1"/>
    <property type="molecule type" value="Genomic_DNA"/>
</dbReference>
<sequence>MLNGASHRSRRKACRIAAMTDLTNPHDKFFKATFSQPGAVARFLREFLPAEVTALFDLAHIQPVKEKNTSPICSLQYPCTGLTRMPLSVSSLSIRAR</sequence>